<dbReference type="AlphaFoldDB" id="A0A1S4DDC3"/>
<gene>
    <name evidence="18" type="primary">LOC107828572</name>
</gene>
<dbReference type="SUPFAM" id="SSF57850">
    <property type="entry name" value="RING/U-box"/>
    <property type="match status" value="1"/>
</dbReference>
<evidence type="ECO:0000256" key="10">
    <source>
        <dbReference type="ARBA" id="ARBA00022833"/>
    </source>
</evidence>
<dbReference type="GO" id="GO:0061630">
    <property type="term" value="F:ubiquitin protein ligase activity"/>
    <property type="evidence" value="ECO:0000318"/>
    <property type="project" value="GO_Central"/>
</dbReference>
<keyword evidence="12 15" id="KW-0472">Membrane</keyword>
<dbReference type="GO" id="GO:0008270">
    <property type="term" value="F:zinc ion binding"/>
    <property type="evidence" value="ECO:0007669"/>
    <property type="project" value="UniProtKB-KW"/>
</dbReference>
<dbReference type="CDD" id="cd16461">
    <property type="entry name" value="RING-H2_EL5-like"/>
    <property type="match status" value="1"/>
</dbReference>
<evidence type="ECO:0000313" key="18">
    <source>
        <dbReference type="RefSeq" id="XP_016511401.1"/>
    </source>
</evidence>
<evidence type="ECO:0000256" key="14">
    <source>
        <dbReference type="PROSITE-ProRule" id="PRU00175"/>
    </source>
</evidence>
<evidence type="ECO:0000256" key="11">
    <source>
        <dbReference type="ARBA" id="ARBA00022989"/>
    </source>
</evidence>
<comment type="similarity">
    <text evidence="13">Belongs to the RING-type zinc finger family. ATL subfamily.</text>
</comment>
<dbReference type="InterPro" id="IPR001841">
    <property type="entry name" value="Znf_RING"/>
</dbReference>
<evidence type="ECO:0000256" key="15">
    <source>
        <dbReference type="SAM" id="Phobius"/>
    </source>
</evidence>
<evidence type="ECO:0000313" key="17">
    <source>
        <dbReference type="Proteomes" id="UP000790787"/>
    </source>
</evidence>
<accession>A0A1S4DDC3</accession>
<dbReference type="PANTHER" id="PTHR45798">
    <property type="entry name" value="RING-H2 FINGER PROTEIN ATL61-RELATED-RELATED"/>
    <property type="match status" value="1"/>
</dbReference>
<comment type="catalytic activity">
    <reaction evidence="1">
        <text>S-ubiquitinyl-[E2 ubiquitin-conjugating enzyme]-L-cysteine + [acceptor protein]-L-lysine = [E2 ubiquitin-conjugating enzyme]-L-cysteine + N(6)-ubiquitinyl-[acceptor protein]-L-lysine.</text>
        <dbReference type="EC" id="2.3.2.27"/>
    </reaction>
</comment>
<dbReference type="InterPro" id="IPR013083">
    <property type="entry name" value="Znf_RING/FYVE/PHD"/>
</dbReference>
<dbReference type="InterPro" id="IPR052788">
    <property type="entry name" value="RING-type_E3_ligase_ATL"/>
</dbReference>
<evidence type="ECO:0000256" key="1">
    <source>
        <dbReference type="ARBA" id="ARBA00000900"/>
    </source>
</evidence>
<name>A0A1S4DDC3_TOBAC</name>
<evidence type="ECO:0000256" key="7">
    <source>
        <dbReference type="ARBA" id="ARBA00022723"/>
    </source>
</evidence>
<keyword evidence="7" id="KW-0479">Metal-binding</keyword>
<dbReference type="SMR" id="A0A1S4DDC3"/>
<reference evidence="17" key="1">
    <citation type="journal article" date="2014" name="Nat. Commun.">
        <title>The tobacco genome sequence and its comparison with those of tomato and potato.</title>
        <authorList>
            <person name="Sierro N."/>
            <person name="Battey J.N."/>
            <person name="Ouadi S."/>
            <person name="Bakaher N."/>
            <person name="Bovet L."/>
            <person name="Willig A."/>
            <person name="Goepfert S."/>
            <person name="Peitsch M.C."/>
            <person name="Ivanov N.V."/>
        </authorList>
    </citation>
    <scope>NUCLEOTIDE SEQUENCE [LARGE SCALE GENOMIC DNA]</scope>
</reference>
<dbReference type="Pfam" id="PF13639">
    <property type="entry name" value="zf-RING_2"/>
    <property type="match status" value="1"/>
</dbReference>
<feature type="domain" description="RING-type" evidence="16">
    <location>
        <begin position="109"/>
        <end position="151"/>
    </location>
</feature>
<dbReference type="PROSITE" id="PS50089">
    <property type="entry name" value="ZF_RING_2"/>
    <property type="match status" value="1"/>
</dbReference>
<keyword evidence="5" id="KW-0808">Transferase</keyword>
<dbReference type="FunFam" id="3.30.40.10:FF:000187">
    <property type="entry name" value="E3 ubiquitin-protein ligase ATL6"/>
    <property type="match status" value="1"/>
</dbReference>
<dbReference type="GO" id="GO:0016020">
    <property type="term" value="C:membrane"/>
    <property type="evidence" value="ECO:0007669"/>
    <property type="project" value="UniProtKB-SubCell"/>
</dbReference>
<protein>
    <recommendedName>
        <fullName evidence="4">RING-type E3 ubiquitin transferase</fullName>
        <ecNumber evidence="4">2.3.2.27</ecNumber>
    </recommendedName>
</protein>
<comment type="subcellular location">
    <subcellularLocation>
        <location evidence="2">Membrane</location>
        <topology evidence="2">Single-pass membrane protein</topology>
    </subcellularLocation>
</comment>
<evidence type="ECO:0000256" key="5">
    <source>
        <dbReference type="ARBA" id="ARBA00022679"/>
    </source>
</evidence>
<evidence type="ECO:0000256" key="12">
    <source>
        <dbReference type="ARBA" id="ARBA00023136"/>
    </source>
</evidence>
<dbReference type="GeneID" id="107828572"/>
<feature type="transmembrane region" description="Helical" evidence="15">
    <location>
        <begin position="38"/>
        <end position="63"/>
    </location>
</feature>
<keyword evidence="6 15" id="KW-0812">Transmembrane</keyword>
<comment type="pathway">
    <text evidence="3">Protein modification; protein ubiquitination.</text>
</comment>
<dbReference type="PaxDb" id="4097-A0A1S4DDC3"/>
<dbReference type="RefSeq" id="XP_016511401.1">
    <property type="nucleotide sequence ID" value="XM_016655915.1"/>
</dbReference>
<evidence type="ECO:0000256" key="13">
    <source>
        <dbReference type="ARBA" id="ARBA00024209"/>
    </source>
</evidence>
<dbReference type="OrthoDB" id="8062037at2759"/>
<keyword evidence="9" id="KW-0833">Ubl conjugation pathway</keyword>
<keyword evidence="17" id="KW-1185">Reference proteome</keyword>
<dbReference type="PANTHER" id="PTHR45798:SF71">
    <property type="entry name" value="RING-H2 FINGER PROTEIN ATL80-LIKE"/>
    <property type="match status" value="1"/>
</dbReference>
<dbReference type="RefSeq" id="XP_016511401.1">
    <property type="nucleotide sequence ID" value="XM_016655915.2"/>
</dbReference>
<evidence type="ECO:0000256" key="8">
    <source>
        <dbReference type="ARBA" id="ARBA00022771"/>
    </source>
</evidence>
<keyword evidence="11 15" id="KW-1133">Transmembrane helix</keyword>
<dbReference type="SMART" id="SM00184">
    <property type="entry name" value="RING"/>
    <property type="match status" value="1"/>
</dbReference>
<dbReference type="Gene3D" id="3.30.40.10">
    <property type="entry name" value="Zinc/RING finger domain, C3HC4 (zinc finger)"/>
    <property type="match status" value="1"/>
</dbReference>
<organism evidence="17 18">
    <name type="scientific">Nicotiana tabacum</name>
    <name type="common">Common tobacco</name>
    <dbReference type="NCBI Taxonomy" id="4097"/>
    <lineage>
        <taxon>Eukaryota</taxon>
        <taxon>Viridiplantae</taxon>
        <taxon>Streptophyta</taxon>
        <taxon>Embryophyta</taxon>
        <taxon>Tracheophyta</taxon>
        <taxon>Spermatophyta</taxon>
        <taxon>Magnoliopsida</taxon>
        <taxon>eudicotyledons</taxon>
        <taxon>Gunneridae</taxon>
        <taxon>Pentapetalae</taxon>
        <taxon>asterids</taxon>
        <taxon>lamiids</taxon>
        <taxon>Solanales</taxon>
        <taxon>Solanaceae</taxon>
        <taxon>Nicotianoideae</taxon>
        <taxon>Nicotianeae</taxon>
        <taxon>Nicotiana</taxon>
    </lineage>
</organism>
<dbReference type="KEGG" id="nta:107828572"/>
<evidence type="ECO:0000256" key="2">
    <source>
        <dbReference type="ARBA" id="ARBA00004167"/>
    </source>
</evidence>
<evidence type="ECO:0000256" key="4">
    <source>
        <dbReference type="ARBA" id="ARBA00012483"/>
    </source>
</evidence>
<keyword evidence="10" id="KW-0862">Zinc</keyword>
<dbReference type="EC" id="2.3.2.27" evidence="4"/>
<evidence type="ECO:0000256" key="6">
    <source>
        <dbReference type="ARBA" id="ARBA00022692"/>
    </source>
</evidence>
<evidence type="ECO:0000256" key="9">
    <source>
        <dbReference type="ARBA" id="ARBA00022786"/>
    </source>
</evidence>
<reference evidence="18" key="2">
    <citation type="submission" date="2025-08" db="UniProtKB">
        <authorList>
            <consortium name="RefSeq"/>
        </authorList>
    </citation>
    <scope>IDENTIFICATION</scope>
    <source>
        <tissue evidence="18">Leaf</tissue>
    </source>
</reference>
<keyword evidence="8 14" id="KW-0863">Zinc-finger</keyword>
<dbReference type="Proteomes" id="UP000790787">
    <property type="component" value="Chromosome 3"/>
</dbReference>
<sequence>MTLPPRFLLSTNSFSTPQLPVKSSAAEPPSSASVEPDFVIITAALLCAFICIIGLISVVRCAWLRRVRERTGGQSSSAANRGLKKKVLQSLPKFTYDNTSSTTGAAAECAICLAEYREGDEIRVLPQCDHGFHVQCIDTWLGSHSSCPSCRQILVVGRCRKCGEFPAVSGTSNGAQIPGRSYLA</sequence>
<evidence type="ECO:0000256" key="3">
    <source>
        <dbReference type="ARBA" id="ARBA00004906"/>
    </source>
</evidence>
<proteinExistence type="inferred from homology"/>
<evidence type="ECO:0000259" key="16">
    <source>
        <dbReference type="PROSITE" id="PS50089"/>
    </source>
</evidence>
<dbReference type="OMA" id="LPKMTFS"/>